<evidence type="ECO:0000256" key="1">
    <source>
        <dbReference type="SAM" id="Coils"/>
    </source>
</evidence>
<evidence type="ECO:0000313" key="2">
    <source>
        <dbReference type="EMBL" id="HJC16045.1"/>
    </source>
</evidence>
<gene>
    <name evidence="2" type="ORF">H9705_09565</name>
</gene>
<feature type="coiled-coil region" evidence="1">
    <location>
        <begin position="57"/>
        <end position="84"/>
    </location>
</feature>
<sequence length="138" mass="16435">MDKKTENEKKKEYLKSYRDAVVAETQIKEEIDQLRLDKMFPSLVQDGMPHGSGSSDLSAYAAKLDELLSELEEQMNERIQLRREIVRKIECMESETEKAVLRYRYIHMLKWEEIAVKMHYGYRNILKVHGRALEHFEQ</sequence>
<dbReference type="AlphaFoldDB" id="A0A9D2SMY1"/>
<comment type="caution">
    <text evidence="2">The sequence shown here is derived from an EMBL/GenBank/DDBJ whole genome shotgun (WGS) entry which is preliminary data.</text>
</comment>
<reference evidence="2" key="2">
    <citation type="submission" date="2021-04" db="EMBL/GenBank/DDBJ databases">
        <authorList>
            <person name="Gilroy R."/>
        </authorList>
    </citation>
    <scope>NUCLEOTIDE SEQUENCE</scope>
    <source>
        <strain evidence="2">CHK185-5351</strain>
    </source>
</reference>
<keyword evidence="1" id="KW-0175">Coiled coil</keyword>
<dbReference type="Proteomes" id="UP000823849">
    <property type="component" value="Unassembled WGS sequence"/>
</dbReference>
<evidence type="ECO:0008006" key="4">
    <source>
        <dbReference type="Google" id="ProtNLM"/>
    </source>
</evidence>
<accession>A0A9D2SMY1</accession>
<protein>
    <recommendedName>
        <fullName evidence="4">DUF1492 domain-containing protein</fullName>
    </recommendedName>
</protein>
<reference evidence="2" key="1">
    <citation type="journal article" date="2021" name="PeerJ">
        <title>Extensive microbial diversity within the chicken gut microbiome revealed by metagenomics and culture.</title>
        <authorList>
            <person name="Gilroy R."/>
            <person name="Ravi A."/>
            <person name="Getino M."/>
            <person name="Pursley I."/>
            <person name="Horton D.L."/>
            <person name="Alikhan N.F."/>
            <person name="Baker D."/>
            <person name="Gharbi K."/>
            <person name="Hall N."/>
            <person name="Watson M."/>
            <person name="Adriaenssens E.M."/>
            <person name="Foster-Nyarko E."/>
            <person name="Jarju S."/>
            <person name="Secka A."/>
            <person name="Antonio M."/>
            <person name="Oren A."/>
            <person name="Chaudhuri R.R."/>
            <person name="La Ragione R."/>
            <person name="Hildebrand F."/>
            <person name="Pallen M.J."/>
        </authorList>
    </citation>
    <scope>NUCLEOTIDE SEQUENCE</scope>
    <source>
        <strain evidence="2">CHK185-5351</strain>
    </source>
</reference>
<organism evidence="2 3">
    <name type="scientific">Candidatus Fusicatenibacter intestinigallinarum</name>
    <dbReference type="NCBI Taxonomy" id="2838598"/>
    <lineage>
        <taxon>Bacteria</taxon>
        <taxon>Bacillati</taxon>
        <taxon>Bacillota</taxon>
        <taxon>Clostridia</taxon>
        <taxon>Lachnospirales</taxon>
        <taxon>Lachnospiraceae</taxon>
        <taxon>Fusicatenibacter</taxon>
    </lineage>
</organism>
<dbReference type="EMBL" id="DWWU01000039">
    <property type="protein sequence ID" value="HJC16045.1"/>
    <property type="molecule type" value="Genomic_DNA"/>
</dbReference>
<name>A0A9D2SMY1_9FIRM</name>
<evidence type="ECO:0000313" key="3">
    <source>
        <dbReference type="Proteomes" id="UP000823849"/>
    </source>
</evidence>
<proteinExistence type="predicted"/>